<dbReference type="GO" id="GO:0017057">
    <property type="term" value="F:6-phosphogluconolactonase activity"/>
    <property type="evidence" value="ECO:0007669"/>
    <property type="project" value="UniProtKB-UniRule"/>
</dbReference>
<dbReference type="PANTHER" id="PTHR11054">
    <property type="entry name" value="6-PHOSPHOGLUCONOLACTONASE"/>
    <property type="match status" value="1"/>
</dbReference>
<comment type="catalytic activity">
    <reaction evidence="1 6">
        <text>6-phospho-D-glucono-1,5-lactone + H2O = 6-phospho-D-gluconate + H(+)</text>
        <dbReference type="Rhea" id="RHEA:12556"/>
        <dbReference type="ChEBI" id="CHEBI:15377"/>
        <dbReference type="ChEBI" id="CHEBI:15378"/>
        <dbReference type="ChEBI" id="CHEBI:57955"/>
        <dbReference type="ChEBI" id="CHEBI:58759"/>
        <dbReference type="EC" id="3.1.1.31"/>
    </reaction>
</comment>
<dbReference type="NCBIfam" id="TIGR01198">
    <property type="entry name" value="pgl"/>
    <property type="match status" value="1"/>
</dbReference>
<evidence type="ECO:0000313" key="9">
    <source>
        <dbReference type="EMBL" id="CAD9665794.1"/>
    </source>
</evidence>
<keyword evidence="7" id="KW-0732">Signal</keyword>
<gene>
    <name evidence="9" type="ORF">QSP1433_LOCUS1488</name>
</gene>
<feature type="chain" id="PRO_5031571914" description="6-phosphogluconolactonase" evidence="7">
    <location>
        <begin position="22"/>
        <end position="285"/>
    </location>
</feature>
<protein>
    <recommendedName>
        <fullName evidence="4 6">6-phosphogluconolactonase</fullName>
        <shortName evidence="6">6PGL</shortName>
        <ecNumber evidence="4 6">3.1.1.31</ecNumber>
    </recommendedName>
</protein>
<organism evidence="9">
    <name type="scientific">Mucochytrium quahogii</name>
    <dbReference type="NCBI Taxonomy" id="96639"/>
    <lineage>
        <taxon>Eukaryota</taxon>
        <taxon>Sar</taxon>
        <taxon>Stramenopiles</taxon>
        <taxon>Bigyra</taxon>
        <taxon>Labyrinthulomycetes</taxon>
        <taxon>Thraustochytrida</taxon>
        <taxon>Thraustochytriidae</taxon>
        <taxon>Mucochytrium</taxon>
    </lineage>
</organism>
<evidence type="ECO:0000256" key="1">
    <source>
        <dbReference type="ARBA" id="ARBA00000832"/>
    </source>
</evidence>
<dbReference type="UniPathway" id="UPA00115">
    <property type="reaction ID" value="UER00409"/>
</dbReference>
<dbReference type="Gene3D" id="3.40.50.1360">
    <property type="match status" value="1"/>
</dbReference>
<dbReference type="FunFam" id="3.40.50.1360:FF:000005">
    <property type="entry name" value="6-phosphogluconolactonase"/>
    <property type="match status" value="1"/>
</dbReference>
<evidence type="ECO:0000256" key="3">
    <source>
        <dbReference type="ARBA" id="ARBA00010662"/>
    </source>
</evidence>
<sequence>MQIFLIGLLSSLLAIVSSGQADQACDQTTMSGSKSEILTFATTDELSRSVGKHVAQVAQAAKGKDKFLIALSGGSLPKLLAQGLLEYANDIEFSKWHVFFADERYVAHNHADSNLLACDNEFLSKIEGFSDGFKAENIHPIDISVPLEQSAERYQETLQKVAGVTGTEVPRFDLILLGMGPDGHTCSLFPGHPLLKVTDKFVAPISDSPKPPPQRITLTYPVLDNAANVFFLAAGKSKEDVIPRTAGLTAEQVKELGDDALPAARVRPTNGKLIWFIDTPAAGKL</sequence>
<evidence type="ECO:0000256" key="6">
    <source>
        <dbReference type="RuleBase" id="RU365095"/>
    </source>
</evidence>
<dbReference type="InterPro" id="IPR039104">
    <property type="entry name" value="6PGL"/>
</dbReference>
<proteinExistence type="inferred from homology"/>
<dbReference type="EC" id="3.1.1.31" evidence="4 6"/>
<dbReference type="PANTHER" id="PTHR11054:SF0">
    <property type="entry name" value="6-PHOSPHOGLUCONOLACTONASE"/>
    <property type="match status" value="1"/>
</dbReference>
<feature type="domain" description="Glucosamine/galactosamine-6-phosphate isomerase" evidence="8">
    <location>
        <begin position="42"/>
        <end position="275"/>
    </location>
</feature>
<dbReference type="GO" id="GO:0005975">
    <property type="term" value="P:carbohydrate metabolic process"/>
    <property type="evidence" value="ECO:0007669"/>
    <property type="project" value="UniProtKB-UniRule"/>
</dbReference>
<accession>A0A7S2W3S3</accession>
<dbReference type="CDD" id="cd01400">
    <property type="entry name" value="6PGL"/>
    <property type="match status" value="1"/>
</dbReference>
<feature type="signal peptide" evidence="7">
    <location>
        <begin position="1"/>
        <end position="21"/>
    </location>
</feature>
<evidence type="ECO:0000256" key="2">
    <source>
        <dbReference type="ARBA" id="ARBA00004961"/>
    </source>
</evidence>
<evidence type="ECO:0000256" key="4">
    <source>
        <dbReference type="ARBA" id="ARBA00013198"/>
    </source>
</evidence>
<evidence type="ECO:0000256" key="7">
    <source>
        <dbReference type="SAM" id="SignalP"/>
    </source>
</evidence>
<dbReference type="AlphaFoldDB" id="A0A7S2W3S3"/>
<comment type="function">
    <text evidence="6">Hydrolysis of 6-phosphogluconolactone to 6-phosphogluconate.</text>
</comment>
<evidence type="ECO:0000256" key="5">
    <source>
        <dbReference type="ARBA" id="ARBA00022801"/>
    </source>
</evidence>
<dbReference type="InterPro" id="IPR037171">
    <property type="entry name" value="NagB/RpiA_transferase-like"/>
</dbReference>
<dbReference type="InterPro" id="IPR006148">
    <property type="entry name" value="Glc/Gal-6P_isomerase"/>
</dbReference>
<reference evidence="9" key="1">
    <citation type="submission" date="2021-01" db="EMBL/GenBank/DDBJ databases">
        <authorList>
            <person name="Corre E."/>
            <person name="Pelletier E."/>
            <person name="Niang G."/>
            <person name="Scheremetjew M."/>
            <person name="Finn R."/>
            <person name="Kale V."/>
            <person name="Holt S."/>
            <person name="Cochrane G."/>
            <person name="Meng A."/>
            <person name="Brown T."/>
            <person name="Cohen L."/>
        </authorList>
    </citation>
    <scope>NUCLEOTIDE SEQUENCE</scope>
    <source>
        <strain evidence="9">NY070348D</strain>
    </source>
</reference>
<comment type="similarity">
    <text evidence="3 6">Belongs to the glucosamine/galactosamine-6-phosphate isomerase family. 6-phosphogluconolactonase subfamily.</text>
</comment>
<evidence type="ECO:0000259" key="8">
    <source>
        <dbReference type="Pfam" id="PF01182"/>
    </source>
</evidence>
<comment type="pathway">
    <text evidence="2 6">Carbohydrate degradation; pentose phosphate pathway; D-ribulose 5-phosphate from D-glucose 6-phosphate (oxidative stage): step 2/3.</text>
</comment>
<dbReference type="SUPFAM" id="SSF100950">
    <property type="entry name" value="NagB/RpiA/CoA transferase-like"/>
    <property type="match status" value="1"/>
</dbReference>
<keyword evidence="5 6" id="KW-0378">Hydrolase</keyword>
<dbReference type="Pfam" id="PF01182">
    <property type="entry name" value="Glucosamine_iso"/>
    <property type="match status" value="1"/>
</dbReference>
<dbReference type="EMBL" id="HBHK01002541">
    <property type="protein sequence ID" value="CAD9665794.1"/>
    <property type="molecule type" value="Transcribed_RNA"/>
</dbReference>
<dbReference type="InterPro" id="IPR005900">
    <property type="entry name" value="6-phosphogluconolactonase_DevB"/>
</dbReference>
<dbReference type="GO" id="GO:0006098">
    <property type="term" value="P:pentose-phosphate shunt"/>
    <property type="evidence" value="ECO:0007669"/>
    <property type="project" value="UniProtKB-UniPathway"/>
</dbReference>
<name>A0A7S2W3S3_9STRA</name>